<dbReference type="Proteomes" id="UP000494216">
    <property type="component" value="Unassembled WGS sequence"/>
</dbReference>
<evidence type="ECO:0000313" key="2">
    <source>
        <dbReference type="EMBL" id="CAA9890676.1"/>
    </source>
</evidence>
<dbReference type="EMBL" id="CADCXN010000055">
    <property type="protein sequence ID" value="CAA9890676.1"/>
    <property type="molecule type" value="Genomic_DNA"/>
</dbReference>
<sequence length="399" mass="46224">MSIRVPKIIRQARPNFRSVSRSGTELSKRVIENPCRIDLARKYFVADLPGAITPATRLHTILASLEQGRRPSEQALMYLQKQGLAALQQLAQNEISYDAFSEIAAEELVKREQVAEAERRKKEAAQLRLFEQEKAKEAIRKAEYERKRQQAEEARHQRESDPKYITKIKNQQLRSRYGLDQFIEKQFFARLMDILHRLEGGNRLSDEVILWLTTEGSDYYTETLQTAFHEREAEFYTAEYKRTADPWNAVNASGHYRKCNQARKAHDLLASIPAGRQKAPKLISAIYTTHGGVMRDLKRFNEALNFGDQAHALTPKDFRPCTLLGAVNFEMGNYDLGRDWYVKATERGASERTIDYDLRGIFLRADKAKREEIRAFLLREDPVRYKWVIKLKVQDQAPS</sequence>
<dbReference type="AlphaFoldDB" id="A0A8S0XIF3"/>
<proteinExistence type="predicted"/>
<accession>A0A8S0XIF3</accession>
<comment type="caution">
    <text evidence="2">The sequence shown here is derived from an EMBL/GenBank/DDBJ whole genome shotgun (WGS) entry which is preliminary data.</text>
</comment>
<keyword evidence="3" id="KW-1185">Reference proteome</keyword>
<dbReference type="Gene3D" id="1.25.40.10">
    <property type="entry name" value="Tetratricopeptide repeat domain"/>
    <property type="match status" value="1"/>
</dbReference>
<protein>
    <submittedName>
        <fullName evidence="2">Uncharacterized protein</fullName>
    </submittedName>
</protein>
<reference evidence="2 3" key="1">
    <citation type="submission" date="2020-02" db="EMBL/GenBank/DDBJ databases">
        <authorList>
            <person name="Hogendoorn C."/>
        </authorList>
    </citation>
    <scope>NUCLEOTIDE SEQUENCE [LARGE SCALE GENOMIC DNA]</scope>
    <source>
        <strain evidence="2">METHB21</strain>
    </source>
</reference>
<organism evidence="2 3">
    <name type="scientific">Candidatus Methylobacter favarea</name>
    <dbReference type="NCBI Taxonomy" id="2707345"/>
    <lineage>
        <taxon>Bacteria</taxon>
        <taxon>Pseudomonadati</taxon>
        <taxon>Pseudomonadota</taxon>
        <taxon>Gammaproteobacteria</taxon>
        <taxon>Methylococcales</taxon>
        <taxon>Methylococcaceae</taxon>
        <taxon>Methylobacter</taxon>
    </lineage>
</organism>
<dbReference type="InterPro" id="IPR011990">
    <property type="entry name" value="TPR-like_helical_dom_sf"/>
</dbReference>
<gene>
    <name evidence="2" type="ORF">METHB2_270006</name>
</gene>
<keyword evidence="1" id="KW-0175">Coiled coil</keyword>
<evidence type="ECO:0000313" key="3">
    <source>
        <dbReference type="Proteomes" id="UP000494216"/>
    </source>
</evidence>
<name>A0A8S0XIF3_9GAMM</name>
<dbReference type="SUPFAM" id="SSF48452">
    <property type="entry name" value="TPR-like"/>
    <property type="match status" value="1"/>
</dbReference>
<evidence type="ECO:0000256" key="1">
    <source>
        <dbReference type="SAM" id="Coils"/>
    </source>
</evidence>
<feature type="coiled-coil region" evidence="1">
    <location>
        <begin position="105"/>
        <end position="161"/>
    </location>
</feature>